<keyword evidence="1" id="KW-0472">Membrane</keyword>
<evidence type="ECO:0000313" key="2">
    <source>
        <dbReference type="EMBL" id="VUD74438.1"/>
    </source>
</evidence>
<feature type="transmembrane region" description="Helical" evidence="1">
    <location>
        <begin position="19"/>
        <end position="36"/>
    </location>
</feature>
<evidence type="ECO:0000313" key="3">
    <source>
        <dbReference type="Proteomes" id="UP000410984"/>
    </source>
</evidence>
<evidence type="ECO:0000256" key="1">
    <source>
        <dbReference type="SAM" id="Phobius"/>
    </source>
</evidence>
<dbReference type="AlphaFoldDB" id="A0A509EJU8"/>
<keyword evidence="1" id="KW-1133">Transmembrane helix</keyword>
<organism evidence="2 3">
    <name type="scientific">Methylobacterium symbioticum</name>
    <dbReference type="NCBI Taxonomy" id="2584084"/>
    <lineage>
        <taxon>Bacteria</taxon>
        <taxon>Pseudomonadati</taxon>
        <taxon>Pseudomonadota</taxon>
        <taxon>Alphaproteobacteria</taxon>
        <taxon>Hyphomicrobiales</taxon>
        <taxon>Methylobacteriaceae</taxon>
        <taxon>Methylobacterium</taxon>
    </lineage>
</organism>
<gene>
    <name evidence="2" type="ORF">MET9862_05068</name>
</gene>
<keyword evidence="3" id="KW-1185">Reference proteome</keyword>
<dbReference type="Proteomes" id="UP000410984">
    <property type="component" value="Unassembled WGS sequence"/>
</dbReference>
<proteinExistence type="predicted"/>
<keyword evidence="1" id="KW-0812">Transmembrane</keyword>
<sequence>MPAPPEAPRASPRARRLRWLAYALVLAAALWLAAHLR</sequence>
<protein>
    <submittedName>
        <fullName evidence="2">Uncharacterized protein</fullName>
    </submittedName>
</protein>
<dbReference type="EMBL" id="CABFPH010000124">
    <property type="protein sequence ID" value="VUD74438.1"/>
    <property type="molecule type" value="Genomic_DNA"/>
</dbReference>
<accession>A0A509EJU8</accession>
<reference evidence="2 3" key="1">
    <citation type="submission" date="2019-06" db="EMBL/GenBank/DDBJ databases">
        <authorList>
            <person name="Rodrigo-Torres L."/>
            <person name="Arahal R. D."/>
            <person name="Lucena T."/>
        </authorList>
    </citation>
    <scope>NUCLEOTIDE SEQUENCE [LARGE SCALE GENOMIC DNA]</scope>
    <source>
        <strain evidence="2 3">SB0023/3</strain>
    </source>
</reference>
<name>A0A509EJU8_9HYPH</name>